<dbReference type="Gene3D" id="3.40.630.10">
    <property type="entry name" value="Zn peptidases"/>
    <property type="match status" value="1"/>
</dbReference>
<reference evidence="1" key="1">
    <citation type="submission" date="2019-08" db="EMBL/GenBank/DDBJ databases">
        <authorList>
            <person name="Kucharzyk K."/>
            <person name="Murdoch R.W."/>
            <person name="Higgins S."/>
            <person name="Loffler F."/>
        </authorList>
    </citation>
    <scope>NUCLEOTIDE SEQUENCE</scope>
</reference>
<dbReference type="GO" id="GO:0071713">
    <property type="term" value="F:para-aminobenzoyl-glutamate hydrolase activity"/>
    <property type="evidence" value="ECO:0007669"/>
    <property type="project" value="TreeGrafter"/>
</dbReference>
<dbReference type="AlphaFoldDB" id="A0A645DNT0"/>
<gene>
    <name evidence="1" type="ORF">SDC9_138246</name>
</gene>
<dbReference type="GO" id="GO:0005737">
    <property type="term" value="C:cytoplasm"/>
    <property type="evidence" value="ECO:0007669"/>
    <property type="project" value="TreeGrafter"/>
</dbReference>
<dbReference type="GO" id="GO:0046657">
    <property type="term" value="P:folic acid catabolic process"/>
    <property type="evidence" value="ECO:0007669"/>
    <property type="project" value="TreeGrafter"/>
</dbReference>
<dbReference type="SUPFAM" id="SSF53187">
    <property type="entry name" value="Zn-dependent exopeptidases"/>
    <property type="match status" value="1"/>
</dbReference>
<accession>A0A645DNT0</accession>
<protein>
    <recommendedName>
        <fullName evidence="2">p-aminobenzoyl-glutamate hydrolase subunit B</fullName>
    </recommendedName>
</protein>
<dbReference type="GO" id="GO:0016805">
    <property type="term" value="F:dipeptidase activity"/>
    <property type="evidence" value="ECO:0007669"/>
    <property type="project" value="TreeGrafter"/>
</dbReference>
<organism evidence="1">
    <name type="scientific">bioreactor metagenome</name>
    <dbReference type="NCBI Taxonomy" id="1076179"/>
    <lineage>
        <taxon>unclassified sequences</taxon>
        <taxon>metagenomes</taxon>
        <taxon>ecological metagenomes</taxon>
    </lineage>
</organism>
<proteinExistence type="predicted"/>
<dbReference type="PANTHER" id="PTHR30575">
    <property type="entry name" value="PEPTIDASE M20"/>
    <property type="match status" value="1"/>
</dbReference>
<dbReference type="InterPro" id="IPR052030">
    <property type="entry name" value="Peptidase_M20/M20A_hydrolases"/>
</dbReference>
<dbReference type="EMBL" id="VSSQ01038233">
    <property type="protein sequence ID" value="MPM91120.1"/>
    <property type="molecule type" value="Genomic_DNA"/>
</dbReference>
<evidence type="ECO:0000313" key="1">
    <source>
        <dbReference type="EMBL" id="MPM91120.1"/>
    </source>
</evidence>
<dbReference type="Gene3D" id="3.30.70.360">
    <property type="match status" value="1"/>
</dbReference>
<sequence length="155" mass="17262">MAGVTDASQKVNRAFRAGAYAMGADIEIKEIPGYMPRINNKEMNQFFYANAIEVVGEDKVINNGHTTGSSDFGDIMHLMPAIHPYIGGAKGIGHSSNYQVEDPEMFYIAPTKIMAMTIIDLLYDGAAEAQKIIKDFVPVYKNKEEYMKAWEEISK</sequence>
<evidence type="ECO:0008006" key="2">
    <source>
        <dbReference type="Google" id="ProtNLM"/>
    </source>
</evidence>
<comment type="caution">
    <text evidence="1">The sequence shown here is derived from an EMBL/GenBank/DDBJ whole genome shotgun (WGS) entry which is preliminary data.</text>
</comment>
<name>A0A645DNT0_9ZZZZ</name>
<dbReference type="PANTHER" id="PTHR30575:SF0">
    <property type="entry name" value="XAA-ARG DIPEPTIDASE"/>
    <property type="match status" value="1"/>
</dbReference>